<dbReference type="AlphaFoldDB" id="A0A4U6QJL6"/>
<organism evidence="1 2">
    <name type="scientific">Nakamurella flava</name>
    <dbReference type="NCBI Taxonomy" id="2576308"/>
    <lineage>
        <taxon>Bacteria</taxon>
        <taxon>Bacillati</taxon>
        <taxon>Actinomycetota</taxon>
        <taxon>Actinomycetes</taxon>
        <taxon>Nakamurellales</taxon>
        <taxon>Nakamurellaceae</taxon>
        <taxon>Nakamurella</taxon>
    </lineage>
</organism>
<evidence type="ECO:0000313" key="2">
    <source>
        <dbReference type="Proteomes" id="UP000306985"/>
    </source>
</evidence>
<comment type="caution">
    <text evidence="1">The sequence shown here is derived from an EMBL/GenBank/DDBJ whole genome shotgun (WGS) entry which is preliminary data.</text>
</comment>
<sequence length="199" mass="21793">MLLPPATARAVRDGTVTLAFRRWDQPRVAVGGTQRTVAGVLRFEAVTEVQDAELTESDAVAAGFPDLRSLRKALARGRGSRLYRVQLAFDRPDERVALRETRPDVAEIEHITATLDRMDAGRRTGPWTREILRLIADRPAVRAPDLAASLGRETAPFKLDVRRLKELGLTHSLAVGYELSPRGRTYLDATGGSGGDQPG</sequence>
<proteinExistence type="predicted"/>
<protein>
    <submittedName>
        <fullName evidence="1">ASCH domain-containing protein</fullName>
    </submittedName>
</protein>
<gene>
    <name evidence="1" type="ORF">FDO65_00675</name>
</gene>
<dbReference type="OrthoDB" id="121143at2"/>
<evidence type="ECO:0000313" key="1">
    <source>
        <dbReference type="EMBL" id="TKV60282.1"/>
    </source>
</evidence>
<name>A0A4U6QJL6_9ACTN</name>
<dbReference type="Proteomes" id="UP000306985">
    <property type="component" value="Unassembled WGS sequence"/>
</dbReference>
<reference evidence="1 2" key="1">
    <citation type="submission" date="2019-05" db="EMBL/GenBank/DDBJ databases">
        <title>Nakamurella sp. N5BH11, whole genome shotgun sequence.</title>
        <authorList>
            <person name="Tuo L."/>
        </authorList>
    </citation>
    <scope>NUCLEOTIDE SEQUENCE [LARGE SCALE GENOMIC DNA]</scope>
    <source>
        <strain evidence="1 2">N5BH11</strain>
    </source>
</reference>
<keyword evidence="2" id="KW-1185">Reference proteome</keyword>
<dbReference type="EMBL" id="SZZH01000001">
    <property type="protein sequence ID" value="TKV60282.1"/>
    <property type="molecule type" value="Genomic_DNA"/>
</dbReference>
<dbReference type="RefSeq" id="WP_137447585.1">
    <property type="nucleotide sequence ID" value="NZ_SZZH01000001.1"/>
</dbReference>
<accession>A0A4U6QJL6</accession>